<dbReference type="SMART" id="SM00065">
    <property type="entry name" value="GAF"/>
    <property type="match status" value="1"/>
</dbReference>
<dbReference type="EC" id="4.6.1.1" evidence="2"/>
<dbReference type="Pfam" id="PF01243">
    <property type="entry name" value="PNPOx_N"/>
    <property type="match status" value="1"/>
</dbReference>
<feature type="domain" description="GAF" evidence="1">
    <location>
        <begin position="162"/>
        <end position="333"/>
    </location>
</feature>
<dbReference type="Pfam" id="PF01590">
    <property type="entry name" value="GAF"/>
    <property type="match status" value="1"/>
</dbReference>
<dbReference type="EMBL" id="JAUSUK010000002">
    <property type="protein sequence ID" value="MDQ0326327.1"/>
    <property type="molecule type" value="Genomic_DNA"/>
</dbReference>
<dbReference type="InterPro" id="IPR003018">
    <property type="entry name" value="GAF"/>
</dbReference>
<sequence length="455" mass="48993">MSLRLSDLSGCFEGVIPSVVATVAEDGTPNISYLSHVVMVDEAHVALSNQFFTKTAANLRANPVATLLLVDGRDGRQFRLGLSFQHRMEEGPLFVRVAAQLAATSAQVGMAGVMRLRSVDVFRVEDIVECPSPEGDVPAPVAREPSLAEVAAVVERIAGESELTGVVDEILHGLNRYLGYRHVMVLLGPNGGVHGGAGAEGSGGTLTTIGSLGYERSGIGSEVTVGEGVIGMAAARGHTVKVSDMSRVRRYGAAVRQAGADEDRLRMIQLPGLADAMSQIAVPMMAHGSVQGVIFAESRERLAFGAVAEIGLAIVAHQAAQAVTLAEMLARETASGREPDAAEEPPEAAFQVDHHAFDDSVFIDGSYVIKGVAGRVLVHLLEAYLHQRRTDFSNREIRLARDLKLPDYKDNLETRLLLLQRRLDERAMPVRLLRQGRGQIRLVLKGQPVLRRLDR</sequence>
<keyword evidence="2" id="KW-0456">Lyase</keyword>
<dbReference type="SUPFAM" id="SSF55781">
    <property type="entry name" value="GAF domain-like"/>
    <property type="match status" value="1"/>
</dbReference>
<organism evidence="2 3">
    <name type="scientific">Rhodopseudomonas julia</name>
    <dbReference type="NCBI Taxonomy" id="200617"/>
    <lineage>
        <taxon>Bacteria</taxon>
        <taxon>Pseudomonadati</taxon>
        <taxon>Pseudomonadota</taxon>
        <taxon>Alphaproteobacteria</taxon>
        <taxon>Hyphomicrobiales</taxon>
        <taxon>Nitrobacteraceae</taxon>
        <taxon>Rhodopseudomonas</taxon>
    </lineage>
</organism>
<dbReference type="SUPFAM" id="SSF50475">
    <property type="entry name" value="FMN-binding split barrel"/>
    <property type="match status" value="1"/>
</dbReference>
<dbReference type="Gene3D" id="2.30.110.10">
    <property type="entry name" value="Electron Transport, Fmn-binding Protein, Chain A"/>
    <property type="match status" value="1"/>
</dbReference>
<dbReference type="Proteomes" id="UP001230253">
    <property type="component" value="Unassembled WGS sequence"/>
</dbReference>
<evidence type="ECO:0000313" key="2">
    <source>
        <dbReference type="EMBL" id="MDQ0326327.1"/>
    </source>
</evidence>
<name>A0ABU0C7W7_9BRAD</name>
<dbReference type="Gene3D" id="3.30.450.40">
    <property type="match status" value="1"/>
</dbReference>
<dbReference type="RefSeq" id="WP_307154518.1">
    <property type="nucleotide sequence ID" value="NZ_JAUSUK010000002.1"/>
</dbReference>
<gene>
    <name evidence="2" type="ORF">J2R99_002196</name>
</gene>
<dbReference type="InterPro" id="IPR029016">
    <property type="entry name" value="GAF-like_dom_sf"/>
</dbReference>
<keyword evidence="3" id="KW-1185">Reference proteome</keyword>
<evidence type="ECO:0000259" key="1">
    <source>
        <dbReference type="SMART" id="SM00065"/>
    </source>
</evidence>
<evidence type="ECO:0000313" key="3">
    <source>
        <dbReference type="Proteomes" id="UP001230253"/>
    </source>
</evidence>
<comment type="caution">
    <text evidence="2">The sequence shown here is derived from an EMBL/GenBank/DDBJ whole genome shotgun (WGS) entry which is preliminary data.</text>
</comment>
<accession>A0ABU0C7W7</accession>
<proteinExistence type="predicted"/>
<reference evidence="2 3" key="1">
    <citation type="submission" date="2023-07" db="EMBL/GenBank/DDBJ databases">
        <title>Genomic Encyclopedia of Type Strains, Phase IV (KMG-IV): sequencing the most valuable type-strain genomes for metagenomic binning, comparative biology and taxonomic classification.</title>
        <authorList>
            <person name="Goeker M."/>
        </authorList>
    </citation>
    <scope>NUCLEOTIDE SEQUENCE [LARGE SCALE GENOMIC DNA]</scope>
    <source>
        <strain evidence="2 3">DSM 11549</strain>
    </source>
</reference>
<dbReference type="InterPro" id="IPR011576">
    <property type="entry name" value="Pyridox_Oxase_N"/>
</dbReference>
<dbReference type="InterPro" id="IPR012349">
    <property type="entry name" value="Split_barrel_FMN-bd"/>
</dbReference>
<dbReference type="PANTHER" id="PTHR40660">
    <property type="entry name" value="5'-PHOSPHATE OXIDASE PUTATIVE DOMAIN-CONTAINING PROTEIN-RELATED"/>
    <property type="match status" value="1"/>
</dbReference>
<protein>
    <submittedName>
        <fullName evidence="2">Adenylate cyclase</fullName>
        <ecNumber evidence="2">4.6.1.1</ecNumber>
    </submittedName>
</protein>
<dbReference type="PANTHER" id="PTHR40660:SF1">
    <property type="entry name" value="5'-PHOSPHATE OXIDASE PUTATIVE DOMAIN-CONTAINING PROTEIN-RELATED"/>
    <property type="match status" value="1"/>
</dbReference>
<dbReference type="GO" id="GO:0004016">
    <property type="term" value="F:adenylate cyclase activity"/>
    <property type="evidence" value="ECO:0007669"/>
    <property type="project" value="UniProtKB-EC"/>
</dbReference>